<evidence type="ECO:0000256" key="2">
    <source>
        <dbReference type="SAM" id="SignalP"/>
    </source>
</evidence>
<gene>
    <name evidence="3" type="ORF">IQ260_07740</name>
</gene>
<organism evidence="3 4">
    <name type="scientific">Leptolyngbya cf. ectocarpi LEGE 11479</name>
    <dbReference type="NCBI Taxonomy" id="1828722"/>
    <lineage>
        <taxon>Bacteria</taxon>
        <taxon>Bacillati</taxon>
        <taxon>Cyanobacteriota</taxon>
        <taxon>Cyanophyceae</taxon>
        <taxon>Leptolyngbyales</taxon>
        <taxon>Leptolyngbyaceae</taxon>
        <taxon>Leptolyngbya group</taxon>
        <taxon>Leptolyngbya</taxon>
    </lineage>
</organism>
<feature type="region of interest" description="Disordered" evidence="1">
    <location>
        <begin position="30"/>
        <end position="61"/>
    </location>
</feature>
<feature type="compositionally biased region" description="Acidic residues" evidence="1">
    <location>
        <begin position="50"/>
        <end position="61"/>
    </location>
</feature>
<evidence type="ECO:0000313" key="4">
    <source>
        <dbReference type="Proteomes" id="UP000615026"/>
    </source>
</evidence>
<feature type="chain" id="PRO_5037449649" evidence="2">
    <location>
        <begin position="26"/>
        <end position="217"/>
    </location>
</feature>
<proteinExistence type="predicted"/>
<keyword evidence="4" id="KW-1185">Reference proteome</keyword>
<evidence type="ECO:0000256" key="1">
    <source>
        <dbReference type="SAM" id="MobiDB-lite"/>
    </source>
</evidence>
<protein>
    <submittedName>
        <fullName evidence="3">Uncharacterized protein</fullName>
    </submittedName>
</protein>
<feature type="signal peptide" evidence="2">
    <location>
        <begin position="1"/>
        <end position="25"/>
    </location>
</feature>
<keyword evidence="2" id="KW-0732">Signal</keyword>
<feature type="compositionally biased region" description="Low complexity" evidence="1">
    <location>
        <begin position="30"/>
        <end position="39"/>
    </location>
</feature>
<comment type="caution">
    <text evidence="3">The sequence shown here is derived from an EMBL/GenBank/DDBJ whole genome shotgun (WGS) entry which is preliminary data.</text>
</comment>
<dbReference type="RefSeq" id="WP_193992361.1">
    <property type="nucleotide sequence ID" value="NZ_JADEXP010000047.1"/>
</dbReference>
<accession>A0A928X161</accession>
<dbReference type="AlphaFoldDB" id="A0A928X161"/>
<evidence type="ECO:0000313" key="3">
    <source>
        <dbReference type="EMBL" id="MBE9066542.1"/>
    </source>
</evidence>
<dbReference type="Proteomes" id="UP000615026">
    <property type="component" value="Unassembled WGS sequence"/>
</dbReference>
<reference evidence="3" key="1">
    <citation type="submission" date="2020-10" db="EMBL/GenBank/DDBJ databases">
        <authorList>
            <person name="Castelo-Branco R."/>
            <person name="Eusebio N."/>
            <person name="Adriana R."/>
            <person name="Vieira A."/>
            <person name="Brugerolle De Fraissinette N."/>
            <person name="Rezende De Castro R."/>
            <person name="Schneider M.P."/>
            <person name="Vasconcelos V."/>
            <person name="Leao P.N."/>
        </authorList>
    </citation>
    <scope>NUCLEOTIDE SEQUENCE</scope>
    <source>
        <strain evidence="3">LEGE 11479</strain>
    </source>
</reference>
<name>A0A928X161_LEPEC</name>
<dbReference type="PROSITE" id="PS51257">
    <property type="entry name" value="PROKAR_LIPOPROTEIN"/>
    <property type="match status" value="1"/>
</dbReference>
<sequence>MSTYSLRIKALFPLSLLLLTVVACGGNSANTGASSSDTSQPPVESTPVEEPLEVDEPEPPEEQAEIVLALSGDGVSVIDSQSGKSKNIPFETDLATSQTAISAALGDPTETSENAECGAGPMSFVTWSNGFQISAMQDQFVGWSVREDITGDSLTTVDGVGIGSTLTDLEENYDVGVIESSLGAEFNASNSLFGLLSANESDGVITNIWAGVVCNFR</sequence>
<dbReference type="EMBL" id="JADEXP010000047">
    <property type="protein sequence ID" value="MBE9066542.1"/>
    <property type="molecule type" value="Genomic_DNA"/>
</dbReference>